<protein>
    <submittedName>
        <fullName evidence="1">Uncharacterized protein</fullName>
    </submittedName>
</protein>
<proteinExistence type="predicted"/>
<accession>A0AC61D6Y4</accession>
<dbReference type="Proteomes" id="UP000224460">
    <property type="component" value="Unassembled WGS sequence"/>
</dbReference>
<sequence>MVEKKCKTCGWGRQIAESKTIFICGCPLSGCFQTHVIESEGKECNRWKKASDDYLKYIGEL</sequence>
<evidence type="ECO:0000313" key="2">
    <source>
        <dbReference type="Proteomes" id="UP000224460"/>
    </source>
</evidence>
<dbReference type="EMBL" id="PEDL01000050">
    <property type="protein sequence ID" value="PHV69177.1"/>
    <property type="molecule type" value="Genomic_DNA"/>
</dbReference>
<comment type="caution">
    <text evidence="1">The sequence shown here is derived from an EMBL/GenBank/DDBJ whole genome shotgun (WGS) entry which is preliminary data.</text>
</comment>
<organism evidence="1 2">
    <name type="scientific">Sporanaerobium hydrogeniformans</name>
    <dbReference type="NCBI Taxonomy" id="3072179"/>
    <lineage>
        <taxon>Bacteria</taxon>
        <taxon>Bacillati</taxon>
        <taxon>Bacillota</taxon>
        <taxon>Clostridia</taxon>
        <taxon>Lachnospirales</taxon>
        <taxon>Lachnospiraceae</taxon>
        <taxon>Sporanaerobium</taxon>
    </lineage>
</organism>
<gene>
    <name evidence="1" type="ORF">CS063_17295</name>
</gene>
<reference evidence="1" key="1">
    <citation type="submission" date="2017-10" db="EMBL/GenBank/DDBJ databases">
        <title>Genome sequence of cellulolytic Lachnospiraceae bacterium XHS1971 isolated from hotspring sediment.</title>
        <authorList>
            <person name="Vasudevan G."/>
            <person name="Joshi A.J."/>
            <person name="Hivarkar S."/>
            <person name="Lanjekar V.B."/>
            <person name="Dhakephalkar P.K."/>
            <person name="Dagar S."/>
        </authorList>
    </citation>
    <scope>NUCLEOTIDE SEQUENCE</scope>
    <source>
        <strain evidence="1">XHS1971</strain>
    </source>
</reference>
<keyword evidence="2" id="KW-1185">Reference proteome</keyword>
<name>A0AC61D6Y4_9FIRM</name>
<evidence type="ECO:0000313" key="1">
    <source>
        <dbReference type="EMBL" id="PHV69177.1"/>
    </source>
</evidence>